<sequence>MLAQSIGGTFQIDHFAQSQELLAPVAVGTICAFIGSFVGQPVLQKVTLATAQIVVAGAMLLIGVGLAAGLV</sequence>
<protein>
    <submittedName>
        <fullName evidence="2">Uncharacterized protein</fullName>
    </submittedName>
</protein>
<dbReference type="RefSeq" id="WP_171047394.1">
    <property type="nucleotide sequence ID" value="NZ_SWAD01000087.1"/>
</dbReference>
<keyword evidence="1" id="KW-0472">Membrane</keyword>
<dbReference type="Proteomes" id="UP000306324">
    <property type="component" value="Unassembled WGS sequence"/>
</dbReference>
<keyword evidence="1" id="KW-0812">Transmembrane</keyword>
<dbReference type="EMBL" id="SWAD01000087">
    <property type="protein sequence ID" value="TMQ75567.1"/>
    <property type="molecule type" value="Genomic_DNA"/>
</dbReference>
<feature type="transmembrane region" description="Helical" evidence="1">
    <location>
        <begin position="21"/>
        <end position="43"/>
    </location>
</feature>
<accession>A0A5S4EJN4</accession>
<keyword evidence="1" id="KW-1133">Transmembrane helix</keyword>
<evidence type="ECO:0000256" key="1">
    <source>
        <dbReference type="SAM" id="Phobius"/>
    </source>
</evidence>
<dbReference type="AlphaFoldDB" id="A0A5S4EJN4"/>
<reference evidence="2 3" key="1">
    <citation type="submission" date="2019-04" db="EMBL/GenBank/DDBJ databases">
        <title>A novel phosphate-accumulating bacterium identified in bioreactor for phosphate removal from wastewater.</title>
        <authorList>
            <person name="Kotlyarov R.Y."/>
            <person name="Beletsky A.V."/>
            <person name="Kallistova A.Y."/>
            <person name="Dorofeev A.G."/>
            <person name="Nikolaev Y.Y."/>
            <person name="Pimenov N.V."/>
            <person name="Ravin N.V."/>
            <person name="Mardanov A.V."/>
        </authorList>
    </citation>
    <scope>NUCLEOTIDE SEQUENCE [LARGE SCALE GENOMIC DNA]</scope>
    <source>
        <strain evidence="2 3">Bin19</strain>
    </source>
</reference>
<proteinExistence type="predicted"/>
<name>A0A5S4EJN4_9PROT</name>
<evidence type="ECO:0000313" key="3">
    <source>
        <dbReference type="Proteomes" id="UP000306324"/>
    </source>
</evidence>
<evidence type="ECO:0000313" key="2">
    <source>
        <dbReference type="EMBL" id="TMQ75567.1"/>
    </source>
</evidence>
<feature type="transmembrane region" description="Helical" evidence="1">
    <location>
        <begin position="49"/>
        <end position="70"/>
    </location>
</feature>
<gene>
    <name evidence="2" type="ORF">ACCUM_1072</name>
</gene>
<keyword evidence="3" id="KW-1185">Reference proteome</keyword>
<comment type="caution">
    <text evidence="2">The sequence shown here is derived from an EMBL/GenBank/DDBJ whole genome shotgun (WGS) entry which is preliminary data.</text>
</comment>
<organism evidence="2 3">
    <name type="scientific">Candidatus Accumulibacter phosphatis</name>
    <dbReference type="NCBI Taxonomy" id="327160"/>
    <lineage>
        <taxon>Bacteria</taxon>
        <taxon>Pseudomonadati</taxon>
        <taxon>Pseudomonadota</taxon>
        <taxon>Betaproteobacteria</taxon>
        <taxon>Candidatus Accumulibacter</taxon>
    </lineage>
</organism>